<feature type="active site" description="Proton acceptor; for phosphorylation activity. Proton donor; for dephosphorylation activity" evidence="14">
    <location>
        <position position="183"/>
    </location>
</feature>
<dbReference type="NCBIfam" id="TIGR00679">
    <property type="entry name" value="hpr-ser"/>
    <property type="match status" value="1"/>
</dbReference>
<comment type="cofactor">
    <cofactor evidence="2 14">
        <name>Mg(2+)</name>
        <dbReference type="ChEBI" id="CHEBI:18420"/>
    </cofactor>
</comment>
<feature type="active site" evidence="14">
    <location>
        <position position="144"/>
    </location>
</feature>
<keyword evidence="6 14" id="KW-0479">Metal-binding</keyword>
<dbReference type="EC" id="2.7.4.-" evidence="14"/>
<feature type="binding site" evidence="14">
    <location>
        <position position="166"/>
    </location>
    <ligand>
        <name>Mg(2+)</name>
        <dbReference type="ChEBI" id="CHEBI:18420"/>
    </ligand>
</feature>
<organism evidence="17 18">
    <name type="scientific">Candidatus Borkfalkia ceftriaxoniphila</name>
    <dbReference type="NCBI Taxonomy" id="2508949"/>
    <lineage>
        <taxon>Bacteria</taxon>
        <taxon>Bacillati</taxon>
        <taxon>Bacillota</taxon>
        <taxon>Clostridia</taxon>
        <taxon>Christensenellales</taxon>
        <taxon>Christensenellaceae</taxon>
        <taxon>Candidatus Borkfalkia</taxon>
    </lineage>
</organism>
<dbReference type="CDD" id="cd01918">
    <property type="entry name" value="HprK_C"/>
    <property type="match status" value="1"/>
</dbReference>
<evidence type="ECO:0000256" key="3">
    <source>
        <dbReference type="ARBA" id="ARBA00006883"/>
    </source>
</evidence>
<dbReference type="GO" id="GO:0005524">
    <property type="term" value="F:ATP binding"/>
    <property type="evidence" value="ECO:0007669"/>
    <property type="project" value="UniProtKB-UniRule"/>
</dbReference>
<dbReference type="InterPro" id="IPR011126">
    <property type="entry name" value="Hpr_kin/Pase_Hpr_N"/>
</dbReference>
<feature type="domain" description="HPr(Ser) kinase/phosphorylase N-terminal" evidence="15">
    <location>
        <begin position="14"/>
        <end position="133"/>
    </location>
</feature>
<dbReference type="GO" id="GO:0004674">
    <property type="term" value="F:protein serine/threonine kinase activity"/>
    <property type="evidence" value="ECO:0007669"/>
    <property type="project" value="UniProtKB-KW"/>
</dbReference>
<keyword evidence="10 14" id="KW-0460">Magnesium</keyword>
<evidence type="ECO:0000256" key="5">
    <source>
        <dbReference type="ARBA" id="ARBA00022679"/>
    </source>
</evidence>
<keyword evidence="9 14" id="KW-0067">ATP-binding</keyword>
<dbReference type="RefSeq" id="WP_129222971.1">
    <property type="nucleotide sequence ID" value="NZ_SDOZ01000002.1"/>
</dbReference>
<dbReference type="InterPro" id="IPR028979">
    <property type="entry name" value="Ser_kin/Pase_Hpr-like_N_sf"/>
</dbReference>
<evidence type="ECO:0000256" key="2">
    <source>
        <dbReference type="ARBA" id="ARBA00001946"/>
    </source>
</evidence>
<dbReference type="EMBL" id="SDOZ01000002">
    <property type="protein sequence ID" value="RXZ60867.1"/>
    <property type="molecule type" value="Genomic_DNA"/>
</dbReference>
<evidence type="ECO:0000256" key="14">
    <source>
        <dbReference type="HAMAP-Rule" id="MF_01249"/>
    </source>
</evidence>
<comment type="miscellaneous">
    <text evidence="14">Both phosphorylation and phosphorolysis are carried out by the same active site and suggest a common mechanism for both reactions.</text>
</comment>
<evidence type="ECO:0000256" key="7">
    <source>
        <dbReference type="ARBA" id="ARBA00022741"/>
    </source>
</evidence>
<feature type="binding site" evidence="14">
    <location>
        <begin position="159"/>
        <end position="166"/>
    </location>
    <ligand>
        <name>ATP</name>
        <dbReference type="ChEBI" id="CHEBI:30616"/>
    </ligand>
</feature>
<dbReference type="GO" id="GO:0000287">
    <property type="term" value="F:magnesium ion binding"/>
    <property type="evidence" value="ECO:0007669"/>
    <property type="project" value="UniProtKB-UniRule"/>
</dbReference>
<keyword evidence="8 14" id="KW-0418">Kinase</keyword>
<dbReference type="Gene3D" id="3.40.1390.20">
    <property type="entry name" value="HprK N-terminal domain-like"/>
    <property type="match status" value="1"/>
</dbReference>
<evidence type="ECO:0000256" key="8">
    <source>
        <dbReference type="ARBA" id="ARBA00022777"/>
    </source>
</evidence>
<evidence type="ECO:0000256" key="9">
    <source>
        <dbReference type="ARBA" id="ARBA00022840"/>
    </source>
</evidence>
<keyword evidence="5 14" id="KW-0808">Transferase</keyword>
<evidence type="ECO:0000256" key="1">
    <source>
        <dbReference type="ARBA" id="ARBA00001120"/>
    </source>
</evidence>
<evidence type="ECO:0000256" key="13">
    <source>
        <dbReference type="ARBA" id="ARBA00047657"/>
    </source>
</evidence>
<dbReference type="GO" id="GO:0000155">
    <property type="term" value="F:phosphorelay sensor kinase activity"/>
    <property type="evidence" value="ECO:0007669"/>
    <property type="project" value="InterPro"/>
</dbReference>
<dbReference type="GO" id="GO:0004712">
    <property type="term" value="F:protein serine/threonine/tyrosine kinase activity"/>
    <property type="evidence" value="ECO:0007669"/>
    <property type="project" value="UniProtKB-UniRule"/>
</dbReference>
<dbReference type="AlphaFoldDB" id="A0A4Q2KA72"/>
<evidence type="ECO:0000259" key="15">
    <source>
        <dbReference type="Pfam" id="PF02603"/>
    </source>
</evidence>
<dbReference type="Pfam" id="PF02603">
    <property type="entry name" value="Hpr_kinase_N"/>
    <property type="match status" value="1"/>
</dbReference>
<dbReference type="FunFam" id="3.40.50.300:FF:000174">
    <property type="entry name" value="HPr kinase/phosphorylase"/>
    <property type="match status" value="1"/>
</dbReference>
<dbReference type="InterPro" id="IPR011104">
    <property type="entry name" value="Hpr_kin/Pase_C"/>
</dbReference>
<keyword evidence="4 14" id="KW-0723">Serine/threonine-protein kinase</keyword>
<keyword evidence="11 14" id="KW-0511">Multifunctional enzyme</keyword>
<dbReference type="PANTHER" id="PTHR30305:SF1">
    <property type="entry name" value="HPR KINASE_PHOSPHORYLASE"/>
    <property type="match status" value="1"/>
</dbReference>
<gene>
    <name evidence="14 17" type="primary">hprK</name>
    <name evidence="17" type="ORF">ESZ91_00315</name>
</gene>
<proteinExistence type="inferred from homology"/>
<protein>
    <recommendedName>
        <fullName evidence="14">HPr kinase/phosphorylase</fullName>
        <shortName evidence="14">HPrK/P</shortName>
        <ecNumber evidence="14">2.7.11.-</ecNumber>
        <ecNumber evidence="14">2.7.4.-</ecNumber>
    </recommendedName>
    <alternativeName>
        <fullName evidence="14">HPr(Ser) kinase/phosphorylase</fullName>
    </alternativeName>
</protein>
<dbReference type="SUPFAM" id="SSF75138">
    <property type="entry name" value="HprK N-terminal domain-like"/>
    <property type="match status" value="1"/>
</dbReference>
<comment type="catalytic activity">
    <reaction evidence="13 14">
        <text>[HPr protein]-O-phospho-L-serine + phosphate + H(+) = [HPr protein]-L-serine + diphosphate</text>
        <dbReference type="Rhea" id="RHEA:46604"/>
        <dbReference type="Rhea" id="RHEA-COMP:11602"/>
        <dbReference type="Rhea" id="RHEA-COMP:11603"/>
        <dbReference type="ChEBI" id="CHEBI:15378"/>
        <dbReference type="ChEBI" id="CHEBI:29999"/>
        <dbReference type="ChEBI" id="CHEBI:33019"/>
        <dbReference type="ChEBI" id="CHEBI:43474"/>
        <dbReference type="ChEBI" id="CHEBI:83421"/>
    </reaction>
</comment>
<comment type="caution">
    <text evidence="17">The sequence shown here is derived from an EMBL/GenBank/DDBJ whole genome shotgun (WGS) entry which is preliminary data.</text>
</comment>
<feature type="region of interest" description="Important for the catalytic mechanism of dephosphorylation" evidence="14">
    <location>
        <begin position="269"/>
        <end position="274"/>
    </location>
</feature>
<dbReference type="OrthoDB" id="9778803at2"/>
<sequence length="307" mass="34555">MNEVTQSEDVLLDSFCRDLGLEVVYAGRGKVTLDTYSVCRPGLQLAGYFKFFESERILVLGNAEYEFLRDLTSEVRRERLREILSYPDLPCIIMARDLPVVPEMIEEARKVACPILRSDRMTTTIINDLFLYLNRKLAPSTTMHGVLMDVSGVGILLTGHSGIGKSETAMELIKRGHRLVADDSVIVRKIMDSLVGTSPEMIRYFMELRGIGIINIKNMYGSGSILNEKEIELVMELENWEEGKAYDRLGEGSMYENILGVNVLKHTVPVKPGRNLSIIIEVAARNFRLKSMGYDAAQELIGRTIGR</sequence>
<comment type="catalytic activity">
    <reaction evidence="1 14">
        <text>[HPr protein]-L-serine + ATP = [HPr protein]-O-phospho-L-serine + ADP + H(+)</text>
        <dbReference type="Rhea" id="RHEA:46600"/>
        <dbReference type="Rhea" id="RHEA-COMP:11602"/>
        <dbReference type="Rhea" id="RHEA-COMP:11603"/>
        <dbReference type="ChEBI" id="CHEBI:15378"/>
        <dbReference type="ChEBI" id="CHEBI:29999"/>
        <dbReference type="ChEBI" id="CHEBI:30616"/>
        <dbReference type="ChEBI" id="CHEBI:83421"/>
        <dbReference type="ChEBI" id="CHEBI:456216"/>
    </reaction>
</comment>
<reference evidence="17 18" key="1">
    <citation type="journal article" date="2019" name="Gut">
        <title>Antibiotics-induced monodominance of a novel gut bacterial order.</title>
        <authorList>
            <person name="Hildebrand F."/>
            <person name="Moitinho-Silva L."/>
            <person name="Blasche S."/>
            <person name="Jahn M.T."/>
            <person name="Gossmann T.I."/>
            <person name="Heuerta-Cepas J."/>
            <person name="Hercog R."/>
            <person name="Luetge M."/>
            <person name="Bahram M."/>
            <person name="Pryszlak A."/>
            <person name="Alves R.J."/>
            <person name="Waszak S.M."/>
            <person name="Zhu A."/>
            <person name="Ye L."/>
            <person name="Costea P.I."/>
            <person name="Aalvink S."/>
            <person name="Belzer C."/>
            <person name="Forslund S.K."/>
            <person name="Sunagawa S."/>
            <person name="Hentschel U."/>
            <person name="Merten C."/>
            <person name="Patil K.R."/>
            <person name="Benes V."/>
            <person name="Bork P."/>
        </authorList>
    </citation>
    <scope>NUCLEOTIDE SEQUENCE [LARGE SCALE GENOMIC DNA]</scope>
    <source>
        <strain evidence="17 18">HDS1380</strain>
    </source>
</reference>
<dbReference type="HAMAP" id="MF_01249">
    <property type="entry name" value="HPr_kinase"/>
    <property type="match status" value="1"/>
</dbReference>
<dbReference type="InterPro" id="IPR027417">
    <property type="entry name" value="P-loop_NTPase"/>
</dbReference>
<dbReference type="SUPFAM" id="SSF53795">
    <property type="entry name" value="PEP carboxykinase-like"/>
    <property type="match status" value="1"/>
</dbReference>
<keyword evidence="18" id="KW-1185">Reference proteome</keyword>
<feature type="domain" description="HPr kinase/phosphorylase C-terminal" evidence="16">
    <location>
        <begin position="136"/>
        <end position="303"/>
    </location>
</feature>
<keyword evidence="7 14" id="KW-0547">Nucleotide-binding</keyword>
<feature type="region of interest" description="Important for the catalytic mechanism of both phosphorylation and dephosphorylation" evidence="14">
    <location>
        <begin position="206"/>
        <end position="215"/>
    </location>
</feature>
<dbReference type="InterPro" id="IPR003755">
    <property type="entry name" value="HPr(Ser)_kin/Pase"/>
</dbReference>
<evidence type="ECO:0000256" key="10">
    <source>
        <dbReference type="ARBA" id="ARBA00022842"/>
    </source>
</evidence>
<evidence type="ECO:0000313" key="18">
    <source>
        <dbReference type="Proteomes" id="UP000291269"/>
    </source>
</evidence>
<evidence type="ECO:0000259" key="16">
    <source>
        <dbReference type="Pfam" id="PF07475"/>
    </source>
</evidence>
<comment type="subunit">
    <text evidence="14">Homohexamer.</text>
</comment>
<accession>A0A4Q2KA72</accession>
<dbReference type="Pfam" id="PF07475">
    <property type="entry name" value="Hpr_kinase_C"/>
    <property type="match status" value="1"/>
</dbReference>
<evidence type="ECO:0000256" key="6">
    <source>
        <dbReference type="ARBA" id="ARBA00022723"/>
    </source>
</evidence>
<dbReference type="EC" id="2.7.11.-" evidence="14"/>
<evidence type="ECO:0000256" key="12">
    <source>
        <dbReference type="ARBA" id="ARBA00023277"/>
    </source>
</evidence>
<evidence type="ECO:0000313" key="17">
    <source>
        <dbReference type="EMBL" id="RXZ60867.1"/>
    </source>
</evidence>
<name>A0A4Q2KA72_9FIRM</name>
<keyword evidence="12 14" id="KW-0119">Carbohydrate metabolism</keyword>
<comment type="similarity">
    <text evidence="3 14">Belongs to the HPrK/P family.</text>
</comment>
<evidence type="ECO:0000256" key="4">
    <source>
        <dbReference type="ARBA" id="ARBA00022527"/>
    </source>
</evidence>
<dbReference type="Proteomes" id="UP000291269">
    <property type="component" value="Unassembled WGS sequence"/>
</dbReference>
<comment type="domain">
    <text evidence="14">The Walker A ATP-binding motif also binds Pi and PPi.</text>
</comment>
<dbReference type="Gene3D" id="3.40.50.300">
    <property type="entry name" value="P-loop containing nucleotide triphosphate hydrolases"/>
    <property type="match status" value="1"/>
</dbReference>
<feature type="active site" evidence="14">
    <location>
        <position position="165"/>
    </location>
</feature>
<dbReference type="PANTHER" id="PTHR30305">
    <property type="entry name" value="PROTEIN YJDM-RELATED"/>
    <property type="match status" value="1"/>
</dbReference>
<dbReference type="GO" id="GO:0006109">
    <property type="term" value="P:regulation of carbohydrate metabolic process"/>
    <property type="evidence" value="ECO:0007669"/>
    <property type="project" value="UniProtKB-UniRule"/>
</dbReference>
<feature type="active site" evidence="14">
    <location>
        <position position="248"/>
    </location>
</feature>
<evidence type="ECO:0000256" key="11">
    <source>
        <dbReference type="ARBA" id="ARBA00023268"/>
    </source>
</evidence>
<comment type="function">
    <text evidence="14">Catalyzes the ATP- as well as the pyrophosphate-dependent phosphorylation of a specific serine residue in HPr, a phosphocarrier protein of the phosphoenolpyruvate-dependent sugar phosphotransferase system (PTS). HprK/P also catalyzes the pyrophosphate-producing, inorganic phosphate-dependent dephosphorylation (phosphorolysis) of seryl-phosphorylated HPr (P-Ser-HPr). The two antagonistic activities of HprK/P are regulated by several intracellular metabolites, which change their concentration in response to the absence or presence of rapidly metabolisable carbon sources (glucose, fructose, etc.) in the growth medium. Therefore, by controlling the phosphorylation state of HPr, HPrK/P is a sensor enzyme that plays a major role in the regulation of carbon metabolism and sugar transport: it mediates carbon catabolite repression (CCR), and regulates PTS-catalyzed carbohydrate uptake and inducer exclusion.</text>
</comment>
<feature type="binding site" evidence="14">
    <location>
        <position position="207"/>
    </location>
    <ligand>
        <name>Mg(2+)</name>
        <dbReference type="ChEBI" id="CHEBI:18420"/>
    </ligand>
</feature>